<proteinExistence type="predicted"/>
<reference evidence="1" key="1">
    <citation type="submission" date="2013-05" db="EMBL/GenBank/DDBJ databases">
        <title>Genome assembly of Cystobacter fuscus DSM 2262.</title>
        <authorList>
            <person name="Sharma G."/>
            <person name="Khatri I."/>
            <person name="Kaur C."/>
            <person name="Mayilraj S."/>
            <person name="Subramanian S."/>
        </authorList>
    </citation>
    <scope>NUCLEOTIDE SEQUENCE [LARGE SCALE GENOMIC DNA]</scope>
    <source>
        <strain evidence="1">DSM 2262</strain>
    </source>
</reference>
<accession>S9Q1F1</accession>
<organism evidence="1 2">
    <name type="scientific">Cystobacter fuscus (strain ATCC 25194 / DSM 2262 / NBRC 100088 / M29)</name>
    <dbReference type="NCBI Taxonomy" id="1242864"/>
    <lineage>
        <taxon>Bacteria</taxon>
        <taxon>Pseudomonadati</taxon>
        <taxon>Myxococcota</taxon>
        <taxon>Myxococcia</taxon>
        <taxon>Myxococcales</taxon>
        <taxon>Cystobacterineae</taxon>
        <taxon>Archangiaceae</taxon>
        <taxon>Cystobacter</taxon>
    </lineage>
</organism>
<dbReference type="AlphaFoldDB" id="S9Q1F1"/>
<evidence type="ECO:0000313" key="2">
    <source>
        <dbReference type="Proteomes" id="UP000011682"/>
    </source>
</evidence>
<dbReference type="EMBL" id="ANAH02000074">
    <property type="protein sequence ID" value="EPX55094.1"/>
    <property type="molecule type" value="Genomic_DNA"/>
</dbReference>
<evidence type="ECO:0000313" key="1">
    <source>
        <dbReference type="EMBL" id="EPX55094.1"/>
    </source>
</evidence>
<gene>
    <name evidence="1" type="ORF">D187_009600</name>
</gene>
<dbReference type="Proteomes" id="UP000011682">
    <property type="component" value="Unassembled WGS sequence"/>
</dbReference>
<keyword evidence="2" id="KW-1185">Reference proteome</keyword>
<name>S9Q1F1_CYSF2</name>
<comment type="caution">
    <text evidence="1">The sequence shown here is derived from an EMBL/GenBank/DDBJ whole genome shotgun (WGS) entry which is preliminary data.</text>
</comment>
<protein>
    <submittedName>
        <fullName evidence="1">Uncharacterized protein</fullName>
    </submittedName>
</protein>
<sequence>MGAASPSRVLFQHRLKFRVGRDQSELRTGAASSSRTMCPAC</sequence>